<dbReference type="EMBL" id="JANBUJ010000371">
    <property type="protein sequence ID" value="KAJ2772444.1"/>
    <property type="molecule type" value="Genomic_DNA"/>
</dbReference>
<keyword evidence="1" id="KW-0675">Receptor</keyword>
<comment type="caution">
    <text evidence="1">The sequence shown here is derived from an EMBL/GenBank/DDBJ whole genome shotgun (WGS) entry which is preliminary data.</text>
</comment>
<keyword evidence="2" id="KW-1185">Reference proteome</keyword>
<accession>A0ACC1K391</accession>
<proteinExistence type="predicted"/>
<name>A0ACC1K391_9FUNG</name>
<evidence type="ECO:0000313" key="2">
    <source>
        <dbReference type="Proteomes" id="UP001140234"/>
    </source>
</evidence>
<reference evidence="1" key="1">
    <citation type="submission" date="2022-07" db="EMBL/GenBank/DDBJ databases">
        <title>Phylogenomic reconstructions and comparative analyses of Kickxellomycotina fungi.</title>
        <authorList>
            <person name="Reynolds N.K."/>
            <person name="Stajich J.E."/>
            <person name="Barry K."/>
            <person name="Grigoriev I.V."/>
            <person name="Crous P."/>
            <person name="Smith M.E."/>
        </authorList>
    </citation>
    <scope>NUCLEOTIDE SEQUENCE</scope>
    <source>
        <strain evidence="1">CBS 109366</strain>
    </source>
</reference>
<organism evidence="1 2">
    <name type="scientific">Coemansia nantahalensis</name>
    <dbReference type="NCBI Taxonomy" id="2789366"/>
    <lineage>
        <taxon>Eukaryota</taxon>
        <taxon>Fungi</taxon>
        <taxon>Fungi incertae sedis</taxon>
        <taxon>Zoopagomycota</taxon>
        <taxon>Kickxellomycotina</taxon>
        <taxon>Kickxellomycetes</taxon>
        <taxon>Kickxellales</taxon>
        <taxon>Kickxellaceae</taxon>
        <taxon>Coemansia</taxon>
    </lineage>
</organism>
<protein>
    <submittedName>
        <fullName evidence="1">Cation-independent mannose-6-phosphate receptor CI-MPR</fullName>
    </submittedName>
</protein>
<sequence>MAFRCRIPARVLLALAAALLSLLAAAAAEGRCTFTDSARQAQYDLRPLARPGGGYSVPGHDTGFNFTVNVCGPLPGHSADRVGVRWSRGEHGGTLGVLNTTLHLRGDKLTLTYADGDACPQLPQLRQSAVVSFVCDQEMAGTGHPVFVAEWALCAFMFEWRTPAACPVPILADEASELGGEREAGESGSGDGAREEEASHGAVAFVAVFVVGSVYILGGVLYNRVLNTSSHLRGIEQLPNYRLWRGIFVAAKRVGVAAADGVFYAIDAVSGRRSAIRIDEAEHNIRSELFDMDDDEQDMLPIVRR</sequence>
<evidence type="ECO:0000313" key="1">
    <source>
        <dbReference type="EMBL" id="KAJ2772444.1"/>
    </source>
</evidence>
<gene>
    <name evidence="1" type="primary">MRL1</name>
    <name evidence="1" type="ORF">IWQ57_001765</name>
</gene>
<dbReference type="Proteomes" id="UP001140234">
    <property type="component" value="Unassembled WGS sequence"/>
</dbReference>